<dbReference type="Proteomes" id="UP000238314">
    <property type="component" value="Unassembled WGS sequence"/>
</dbReference>
<organism evidence="2 3">
    <name type="scientific">Chryseobacterium piscicola</name>
    <dbReference type="NCBI Taxonomy" id="551459"/>
    <lineage>
        <taxon>Bacteria</taxon>
        <taxon>Pseudomonadati</taxon>
        <taxon>Bacteroidota</taxon>
        <taxon>Flavobacteriia</taxon>
        <taxon>Flavobacteriales</taxon>
        <taxon>Weeksellaceae</taxon>
        <taxon>Chryseobacterium group</taxon>
        <taxon>Chryseobacterium</taxon>
    </lineage>
</organism>
<gene>
    <name evidence="1" type="ORF">B0A70_12625</name>
    <name evidence="2" type="ORF">SAMN05421796_101102</name>
</gene>
<accession>A0A1N7JRM6</accession>
<dbReference type="OrthoDB" id="893860at2"/>
<sequence>MIKTILIATDFSLESLHLMKKVLRDKNSADSGIQFNILLVSGYDAGDSIRNLLFNTKGKIFNKIISKEFSDAYNIIKNKYPHLVNKVMCDVFTGNFQRTFDQYLITENVEEAYYTDYLQDSISKRKFNLAPFLKKNSVLEAQEIKTQNKGFLPEKGKIAEVFVEV</sequence>
<dbReference type="Proteomes" id="UP000186246">
    <property type="component" value="Unassembled WGS sequence"/>
</dbReference>
<reference evidence="1 4" key="1">
    <citation type="submission" date="2016-11" db="EMBL/GenBank/DDBJ databases">
        <title>Whole genomes of Flavobacteriaceae.</title>
        <authorList>
            <person name="Stine C."/>
            <person name="Li C."/>
            <person name="Tadesse D."/>
        </authorList>
    </citation>
    <scope>NUCLEOTIDE SEQUENCE [LARGE SCALE GENOMIC DNA]</scope>
    <source>
        <strain evidence="1 4">DSM 21068</strain>
    </source>
</reference>
<protein>
    <submittedName>
        <fullName evidence="2">Uncharacterized protein</fullName>
    </submittedName>
</protein>
<keyword evidence="4" id="KW-1185">Reference proteome</keyword>
<evidence type="ECO:0000313" key="3">
    <source>
        <dbReference type="Proteomes" id="UP000186246"/>
    </source>
</evidence>
<reference evidence="2" key="3">
    <citation type="submission" date="2017-01" db="EMBL/GenBank/DDBJ databases">
        <authorList>
            <person name="Mah S.A."/>
            <person name="Swanson W.J."/>
            <person name="Moy G.W."/>
            <person name="Vacquier V.D."/>
        </authorList>
    </citation>
    <scope>NUCLEOTIDE SEQUENCE [LARGE SCALE GENOMIC DNA]</scope>
    <source>
        <strain evidence="2">DSM 21068</strain>
    </source>
</reference>
<dbReference type="STRING" id="551459.SAMN05421796_101102"/>
<dbReference type="EMBL" id="FTOJ01000001">
    <property type="protein sequence ID" value="SIS52009.1"/>
    <property type="molecule type" value="Genomic_DNA"/>
</dbReference>
<proteinExistence type="predicted"/>
<dbReference type="EMBL" id="MUGO01000019">
    <property type="protein sequence ID" value="PQA91311.1"/>
    <property type="molecule type" value="Genomic_DNA"/>
</dbReference>
<name>A0A1N7JRM6_9FLAO</name>
<reference evidence="3" key="2">
    <citation type="submission" date="2017-01" db="EMBL/GenBank/DDBJ databases">
        <authorList>
            <person name="Varghese N."/>
            <person name="Submissions S."/>
        </authorList>
    </citation>
    <scope>NUCLEOTIDE SEQUENCE [LARGE SCALE GENOMIC DNA]</scope>
    <source>
        <strain evidence="3">DSM 21068</strain>
    </source>
</reference>
<evidence type="ECO:0000313" key="2">
    <source>
        <dbReference type="EMBL" id="SIS52009.1"/>
    </source>
</evidence>
<dbReference type="RefSeq" id="WP_076448760.1">
    <property type="nucleotide sequence ID" value="NZ_FTOJ01000001.1"/>
</dbReference>
<evidence type="ECO:0000313" key="4">
    <source>
        <dbReference type="Proteomes" id="UP000238314"/>
    </source>
</evidence>
<evidence type="ECO:0000313" key="1">
    <source>
        <dbReference type="EMBL" id="PQA91311.1"/>
    </source>
</evidence>
<dbReference type="AlphaFoldDB" id="A0A1N7JRM6"/>